<keyword evidence="1" id="KW-1133">Transmembrane helix</keyword>
<dbReference type="Proteomes" id="UP000199028">
    <property type="component" value="Unassembled WGS sequence"/>
</dbReference>
<evidence type="ECO:0000313" key="3">
    <source>
        <dbReference type="Proteomes" id="UP000199028"/>
    </source>
</evidence>
<accession>A0A1H9CXS6</accession>
<sequence length="54" mass="5653">MVHTDRPARTRRPLNWVLLGVALALLIAGIAAPHALLVAAGLIVAGLIGLGHRR</sequence>
<keyword evidence="1" id="KW-0812">Transmembrane</keyword>
<feature type="transmembrane region" description="Helical" evidence="1">
    <location>
        <begin position="16"/>
        <end position="49"/>
    </location>
</feature>
<name>A0A1H9CXS6_9PSEU</name>
<dbReference type="EMBL" id="FOFT01000001">
    <property type="protein sequence ID" value="SEQ06022.1"/>
    <property type="molecule type" value="Genomic_DNA"/>
</dbReference>
<proteinExistence type="predicted"/>
<keyword evidence="1" id="KW-0472">Membrane</keyword>
<evidence type="ECO:0000313" key="2">
    <source>
        <dbReference type="EMBL" id="SEQ06022.1"/>
    </source>
</evidence>
<keyword evidence="3" id="KW-1185">Reference proteome</keyword>
<gene>
    <name evidence="2" type="ORF">SAMN05216195_101916</name>
</gene>
<protein>
    <submittedName>
        <fullName evidence="2">Uncharacterized protein</fullName>
    </submittedName>
</protein>
<organism evidence="2 3">
    <name type="scientific">Lentzea flaviverrucosa</name>
    <dbReference type="NCBI Taxonomy" id="200379"/>
    <lineage>
        <taxon>Bacteria</taxon>
        <taxon>Bacillati</taxon>
        <taxon>Actinomycetota</taxon>
        <taxon>Actinomycetes</taxon>
        <taxon>Pseudonocardiales</taxon>
        <taxon>Pseudonocardiaceae</taxon>
        <taxon>Lentzea</taxon>
    </lineage>
</organism>
<reference evidence="3" key="1">
    <citation type="submission" date="2016-10" db="EMBL/GenBank/DDBJ databases">
        <authorList>
            <person name="Varghese N."/>
            <person name="Submissions S."/>
        </authorList>
    </citation>
    <scope>NUCLEOTIDE SEQUENCE [LARGE SCALE GENOMIC DNA]</scope>
    <source>
        <strain evidence="3">CGMCC 4.578</strain>
    </source>
</reference>
<evidence type="ECO:0000256" key="1">
    <source>
        <dbReference type="SAM" id="Phobius"/>
    </source>
</evidence>
<dbReference type="AlphaFoldDB" id="A0A1H9CXS6"/>